<feature type="transmembrane region" description="Helical" evidence="5">
    <location>
        <begin position="398"/>
        <end position="421"/>
    </location>
</feature>
<evidence type="ECO:0000256" key="3">
    <source>
        <dbReference type="ARBA" id="ARBA00022989"/>
    </source>
</evidence>
<dbReference type="GO" id="GO:0016020">
    <property type="term" value="C:membrane"/>
    <property type="evidence" value="ECO:0007669"/>
    <property type="project" value="UniProtKB-SubCell"/>
</dbReference>
<feature type="transmembrane region" description="Helical" evidence="5">
    <location>
        <begin position="271"/>
        <end position="287"/>
    </location>
</feature>
<evidence type="ECO:0000256" key="4">
    <source>
        <dbReference type="ARBA" id="ARBA00023136"/>
    </source>
</evidence>
<keyword evidence="3 5" id="KW-1133">Transmembrane helix</keyword>
<feature type="transmembrane region" description="Helical" evidence="5">
    <location>
        <begin position="133"/>
        <end position="153"/>
    </location>
</feature>
<feature type="transmembrane region" description="Helical" evidence="5">
    <location>
        <begin position="9"/>
        <end position="33"/>
    </location>
</feature>
<sequence length="593" mass="67398">MTLEKVLRWIALGGIFALPFIVFLISTSLFFPFITGKNFAFRLIIEVITGAWLALALVNSAYRPQRQWLLGAFAIFVILIALADAFGVYPFKSFWSNYERMDGWITLAHLFLYFVVSSSMLSTEKLWRAFLQVSLAVSAVVGAHALLQLLGVASLNPGFSSATRLDATFGNPIYLASYMLFHVFIAALLLAHSGKEQWNRTERYVVGGIFTGAAILALSVFGKSGLAFYAFFTVLGSIGGSLLFMRKTYLLAFILTLDAVVLFLTGTRGAILGLSGGVMLAAFLFALSARDYQMRARQAVAGAVVIVLVLVGGLYLARDQSWVKDAPVLGRIATISIMESTAQARIMNWGVAWQGVKERPVLGWGQENFAIVFNKYYNPQMYGQEQWFDRVHNVVFDWLVAGGVLGLLAYLSLFVFALWYIWRRDAGERSFTVSEGSILTGLLAAYFFHNLFVFDNVMSYFLFASVLAFVSRFSHFVPCLLFQRSLQFPCLGWCGLRTLIRWHRTKRFCRRWLRTRRVFLRTSITSRKRFRITLWGTRKLVNSSRRPLCKLRAVKKFPLKRNRNFWKPRRESLLFNPKRLHSTRDLCYFSAFS</sequence>
<dbReference type="PATRIC" id="fig|1618675.3.peg.257"/>
<feature type="transmembrane region" description="Helical" evidence="5">
    <location>
        <begin position="433"/>
        <end position="454"/>
    </location>
</feature>
<feature type="transmembrane region" description="Helical" evidence="5">
    <location>
        <begin position="299"/>
        <end position="317"/>
    </location>
</feature>
<keyword evidence="4 5" id="KW-0472">Membrane</keyword>
<evidence type="ECO:0000259" key="6">
    <source>
        <dbReference type="Pfam" id="PF04932"/>
    </source>
</evidence>
<dbReference type="AlphaFoldDB" id="A0A0G1VL84"/>
<evidence type="ECO:0000256" key="2">
    <source>
        <dbReference type="ARBA" id="ARBA00022692"/>
    </source>
</evidence>
<reference evidence="7 8" key="1">
    <citation type="journal article" date="2015" name="Nature">
        <title>rRNA introns, odd ribosomes, and small enigmatic genomes across a large radiation of phyla.</title>
        <authorList>
            <person name="Brown C.T."/>
            <person name="Hug L.A."/>
            <person name="Thomas B.C."/>
            <person name="Sharon I."/>
            <person name="Castelle C.J."/>
            <person name="Singh A."/>
            <person name="Wilkins M.J."/>
            <person name="Williams K.H."/>
            <person name="Banfield J.F."/>
        </authorList>
    </citation>
    <scope>NUCLEOTIDE SEQUENCE [LARGE SCALE GENOMIC DNA]</scope>
</reference>
<dbReference type="PANTHER" id="PTHR37422:SF13">
    <property type="entry name" value="LIPOPOLYSACCHARIDE BIOSYNTHESIS PROTEIN PA4999-RELATED"/>
    <property type="match status" value="1"/>
</dbReference>
<dbReference type="Pfam" id="PF04932">
    <property type="entry name" value="Wzy_C"/>
    <property type="match status" value="1"/>
</dbReference>
<evidence type="ECO:0000256" key="1">
    <source>
        <dbReference type="ARBA" id="ARBA00004141"/>
    </source>
</evidence>
<feature type="transmembrane region" description="Helical" evidence="5">
    <location>
        <begin position="103"/>
        <end position="121"/>
    </location>
</feature>
<dbReference type="InterPro" id="IPR007016">
    <property type="entry name" value="O-antigen_ligase-rel_domated"/>
</dbReference>
<feature type="transmembrane region" description="Helical" evidence="5">
    <location>
        <begin position="460"/>
        <end position="482"/>
    </location>
</feature>
<dbReference type="Proteomes" id="UP000034589">
    <property type="component" value="Unassembled WGS sequence"/>
</dbReference>
<feature type="transmembrane region" description="Helical" evidence="5">
    <location>
        <begin position="173"/>
        <end position="192"/>
    </location>
</feature>
<feature type="transmembrane region" description="Helical" evidence="5">
    <location>
        <begin position="39"/>
        <end position="58"/>
    </location>
</feature>
<accession>A0A0G1VL84</accession>
<feature type="transmembrane region" description="Helical" evidence="5">
    <location>
        <begin position="227"/>
        <end position="244"/>
    </location>
</feature>
<proteinExistence type="predicted"/>
<name>A0A0G1VL84_9BACT</name>
<keyword evidence="2 5" id="KW-0812">Transmembrane</keyword>
<comment type="subcellular location">
    <subcellularLocation>
        <location evidence="1">Membrane</location>
        <topology evidence="1">Multi-pass membrane protein</topology>
    </subcellularLocation>
</comment>
<evidence type="ECO:0000256" key="5">
    <source>
        <dbReference type="SAM" id="Phobius"/>
    </source>
</evidence>
<dbReference type="InterPro" id="IPR051533">
    <property type="entry name" value="WaaL-like"/>
</dbReference>
<feature type="domain" description="O-antigen ligase-related" evidence="6">
    <location>
        <begin position="255"/>
        <end position="411"/>
    </location>
</feature>
<evidence type="ECO:0000313" key="7">
    <source>
        <dbReference type="EMBL" id="KKW07201.1"/>
    </source>
</evidence>
<dbReference type="EMBL" id="LCPV01000018">
    <property type="protein sequence ID" value="KKW07201.1"/>
    <property type="molecule type" value="Genomic_DNA"/>
</dbReference>
<dbReference type="PANTHER" id="PTHR37422">
    <property type="entry name" value="TEICHURONIC ACID BIOSYNTHESIS PROTEIN TUAE"/>
    <property type="match status" value="1"/>
</dbReference>
<feature type="transmembrane region" description="Helical" evidence="5">
    <location>
        <begin position="249"/>
        <end position="265"/>
    </location>
</feature>
<feature type="transmembrane region" description="Helical" evidence="5">
    <location>
        <begin position="204"/>
        <end position="221"/>
    </location>
</feature>
<gene>
    <name evidence="7" type="ORF">UY39_C0018G0004</name>
</gene>
<evidence type="ECO:0000313" key="8">
    <source>
        <dbReference type="Proteomes" id="UP000034589"/>
    </source>
</evidence>
<organism evidence="7 8">
    <name type="scientific">Candidatus Kaiserbacteria bacterium GW2011_GWC2_49_12</name>
    <dbReference type="NCBI Taxonomy" id="1618675"/>
    <lineage>
        <taxon>Bacteria</taxon>
        <taxon>Candidatus Kaiseribacteriota</taxon>
    </lineage>
</organism>
<protein>
    <recommendedName>
        <fullName evidence="6">O-antigen ligase-related domain-containing protein</fullName>
    </recommendedName>
</protein>
<comment type="caution">
    <text evidence="7">The sequence shown here is derived from an EMBL/GenBank/DDBJ whole genome shotgun (WGS) entry which is preliminary data.</text>
</comment>
<feature type="transmembrane region" description="Helical" evidence="5">
    <location>
        <begin position="70"/>
        <end position="91"/>
    </location>
</feature>